<feature type="binding site" evidence="8">
    <location>
        <position position="234"/>
    </location>
    <ligand>
        <name>ATP</name>
        <dbReference type="ChEBI" id="CHEBI:30616"/>
    </ligand>
</feature>
<keyword evidence="9" id="KW-0808">Transferase</keyword>
<sequence length="386" mass="42991">MAWTLFTVSAENHIVFYSHNAAYRSTNNVHYIEDVFAIGSPSEYSESGTPAPQPALPSNILRFATDHMPKDPSAGFVFGVDRDNCDILLHVNRETGISGKQFAVTFRADTGAIVLKNLSRAGTMVHINMEFIRLQTQRVIEKLDHVFISLADFRIGLFLGSDGDIDCQYVRFLAKLGSIPPNLSHMRLESSASTSLSENPRSNPYRLGRVLGQGASAIVYEAFHKSSGDLVAVKCFASDSRFGNPWKESSILCSLQHLCKFNDREGRTIINQILEGLKYLHEKGVIHRDLKPGNILVTTRQPIHIKVADFGISSKVADMHNTMCGTCLYAAPEIWTPPYTEKIDIWSVGIIVLELWAGLPVYHKDTWTQRNFNPQGNSFARCDGIS</sequence>
<keyword evidence="3" id="KW-0813">Transport</keyword>
<evidence type="ECO:0000256" key="9">
    <source>
        <dbReference type="RuleBase" id="RU000304"/>
    </source>
</evidence>
<dbReference type="PROSITE" id="PS00108">
    <property type="entry name" value="PROTEIN_KINASE_ST"/>
    <property type="match status" value="1"/>
</dbReference>
<feature type="domain" description="FHA" evidence="10">
    <location>
        <begin position="76"/>
        <end position="126"/>
    </location>
</feature>
<evidence type="ECO:0000256" key="7">
    <source>
        <dbReference type="ARBA" id="ARBA00030237"/>
    </source>
</evidence>
<dbReference type="InterPro" id="IPR017441">
    <property type="entry name" value="Protein_kinase_ATP_BS"/>
</dbReference>
<evidence type="ECO:0000256" key="5">
    <source>
        <dbReference type="ARBA" id="ARBA00022840"/>
    </source>
</evidence>
<protein>
    <recommendedName>
        <fullName evidence="7">Autophagy-related protein 1</fullName>
    </recommendedName>
</protein>
<comment type="subcellular location">
    <subcellularLocation>
        <location evidence="1">Preautophagosomal structure membrane</location>
        <topology evidence="1">Peripheral membrane protein</topology>
    </subcellularLocation>
</comment>
<dbReference type="SUPFAM" id="SSF56112">
    <property type="entry name" value="Protein kinase-like (PK-like)"/>
    <property type="match status" value="1"/>
</dbReference>
<accession>A0ABQ0CXI0</accession>
<proteinExistence type="inferred from homology"/>
<dbReference type="Proteomes" id="UP001562357">
    <property type="component" value="Unassembled WGS sequence"/>
</dbReference>
<dbReference type="EMBL" id="BAAFGZ010000367">
    <property type="protein sequence ID" value="GAB0138165.1"/>
    <property type="molecule type" value="Genomic_DNA"/>
</dbReference>
<dbReference type="PROSITE" id="PS50011">
    <property type="entry name" value="PROTEIN_KINASE_DOM"/>
    <property type="match status" value="1"/>
</dbReference>
<evidence type="ECO:0000256" key="3">
    <source>
        <dbReference type="ARBA" id="ARBA00022448"/>
    </source>
</evidence>
<organism evidence="12 13">
    <name type="scientific">Epichloe bromicola</name>
    <dbReference type="NCBI Taxonomy" id="79588"/>
    <lineage>
        <taxon>Eukaryota</taxon>
        <taxon>Fungi</taxon>
        <taxon>Dikarya</taxon>
        <taxon>Ascomycota</taxon>
        <taxon>Pezizomycotina</taxon>
        <taxon>Sordariomycetes</taxon>
        <taxon>Hypocreomycetidae</taxon>
        <taxon>Hypocreales</taxon>
        <taxon>Clavicipitaceae</taxon>
        <taxon>Epichloe</taxon>
    </lineage>
</organism>
<dbReference type="InterPro" id="IPR000253">
    <property type="entry name" value="FHA_dom"/>
</dbReference>
<dbReference type="PROSITE" id="PS50006">
    <property type="entry name" value="FHA_DOMAIN"/>
    <property type="match status" value="1"/>
</dbReference>
<keyword evidence="6" id="KW-0072">Autophagy</keyword>
<feature type="domain" description="Protein kinase" evidence="11">
    <location>
        <begin position="91"/>
        <end position="386"/>
    </location>
</feature>
<gene>
    <name evidence="12" type="primary">g6409</name>
    <name evidence="12" type="ORF">EsDP_00006409</name>
</gene>
<dbReference type="Gene3D" id="3.30.200.20">
    <property type="entry name" value="Phosphorylase Kinase, domain 1"/>
    <property type="match status" value="1"/>
</dbReference>
<keyword evidence="5 8" id="KW-0067">ATP-binding</keyword>
<name>A0ABQ0CXI0_9HYPO</name>
<keyword evidence="13" id="KW-1185">Reference proteome</keyword>
<evidence type="ECO:0000259" key="10">
    <source>
        <dbReference type="PROSITE" id="PS50006"/>
    </source>
</evidence>
<dbReference type="InterPro" id="IPR045269">
    <property type="entry name" value="Atg1-like"/>
</dbReference>
<dbReference type="PROSITE" id="PS00107">
    <property type="entry name" value="PROTEIN_KINASE_ATP"/>
    <property type="match status" value="1"/>
</dbReference>
<evidence type="ECO:0000313" key="12">
    <source>
        <dbReference type="EMBL" id="GAB0138165.1"/>
    </source>
</evidence>
<evidence type="ECO:0000256" key="2">
    <source>
        <dbReference type="ARBA" id="ARBA00005575"/>
    </source>
</evidence>
<evidence type="ECO:0000256" key="4">
    <source>
        <dbReference type="ARBA" id="ARBA00022741"/>
    </source>
</evidence>
<dbReference type="InterPro" id="IPR000719">
    <property type="entry name" value="Prot_kinase_dom"/>
</dbReference>
<dbReference type="PANTHER" id="PTHR24348">
    <property type="entry name" value="SERINE/THREONINE-PROTEIN KINASE UNC-51-RELATED"/>
    <property type="match status" value="1"/>
</dbReference>
<keyword evidence="4 8" id="KW-0547">Nucleotide-binding</keyword>
<dbReference type="InterPro" id="IPR008271">
    <property type="entry name" value="Ser/Thr_kinase_AS"/>
</dbReference>
<comment type="similarity">
    <text evidence="2">Belongs to the protein kinase superfamily. CAMK Ser/Thr protein kinase family. CHEK2 subfamily.</text>
</comment>
<evidence type="ECO:0000313" key="13">
    <source>
        <dbReference type="Proteomes" id="UP001562357"/>
    </source>
</evidence>
<keyword evidence="9" id="KW-0723">Serine/threonine-protein kinase</keyword>
<dbReference type="InterPro" id="IPR011009">
    <property type="entry name" value="Kinase-like_dom_sf"/>
</dbReference>
<evidence type="ECO:0000256" key="6">
    <source>
        <dbReference type="ARBA" id="ARBA00023006"/>
    </source>
</evidence>
<evidence type="ECO:0000256" key="1">
    <source>
        <dbReference type="ARBA" id="ARBA00004623"/>
    </source>
</evidence>
<reference evidence="13" key="1">
    <citation type="submission" date="2024-06" db="EMBL/GenBank/DDBJ databases">
        <title>Draft Genome Sequences of Epichloe bromicola Strains Isolated from Elymus ciliaris.</title>
        <authorList>
            <consortium name="Epichloe bromicola genome sequencing consortium"/>
            <person name="Miura A."/>
            <person name="Imano S."/>
            <person name="Ashida A."/>
            <person name="Sato I."/>
            <person name="Chiba S."/>
            <person name="Tanaka A."/>
            <person name="Camagna M."/>
            <person name="Takemoto D."/>
        </authorList>
    </citation>
    <scope>NUCLEOTIDE SEQUENCE [LARGE SCALE GENOMIC DNA]</scope>
    <source>
        <strain evidence="13">DP</strain>
    </source>
</reference>
<dbReference type="SMART" id="SM00220">
    <property type="entry name" value="S_TKc"/>
    <property type="match status" value="1"/>
</dbReference>
<evidence type="ECO:0000259" key="11">
    <source>
        <dbReference type="PROSITE" id="PS50011"/>
    </source>
</evidence>
<evidence type="ECO:0000256" key="8">
    <source>
        <dbReference type="PROSITE-ProRule" id="PRU10141"/>
    </source>
</evidence>
<comment type="caution">
    <text evidence="12">The sequence shown here is derived from an EMBL/GenBank/DDBJ whole genome shotgun (WGS) entry which is preliminary data.</text>
</comment>
<keyword evidence="9" id="KW-0418">Kinase</keyword>
<dbReference type="Pfam" id="PF00069">
    <property type="entry name" value="Pkinase"/>
    <property type="match status" value="1"/>
</dbReference>
<dbReference type="Gene3D" id="1.10.510.10">
    <property type="entry name" value="Transferase(Phosphotransferase) domain 1"/>
    <property type="match status" value="1"/>
</dbReference>